<dbReference type="InterPro" id="IPR027396">
    <property type="entry name" value="DsrEFH-like"/>
</dbReference>
<sequence>MFIHDGVIGTTQRSRKSQVLKKLLDLPLIFYSLIPDLKARGIDSKNLQNKITGIDYSELVDILAKTPKIVSWM</sequence>
<name>A0A0F9N7B6_9ZZZZ</name>
<reference evidence="1" key="1">
    <citation type="journal article" date="2015" name="Nature">
        <title>Complex archaea that bridge the gap between prokaryotes and eukaryotes.</title>
        <authorList>
            <person name="Spang A."/>
            <person name="Saw J.H."/>
            <person name="Jorgensen S.L."/>
            <person name="Zaremba-Niedzwiedzka K."/>
            <person name="Martijn J."/>
            <person name="Lind A.E."/>
            <person name="van Eijk R."/>
            <person name="Schleper C."/>
            <person name="Guy L."/>
            <person name="Ettema T.J."/>
        </authorList>
    </citation>
    <scope>NUCLEOTIDE SEQUENCE</scope>
</reference>
<protein>
    <submittedName>
        <fullName evidence="1">Uncharacterized protein</fullName>
    </submittedName>
</protein>
<dbReference type="GO" id="GO:0005737">
    <property type="term" value="C:cytoplasm"/>
    <property type="evidence" value="ECO:0007669"/>
    <property type="project" value="InterPro"/>
</dbReference>
<gene>
    <name evidence="1" type="ORF">LCGC14_1002780</name>
</gene>
<dbReference type="Pfam" id="PF04077">
    <property type="entry name" value="DsrH"/>
    <property type="match status" value="1"/>
</dbReference>
<dbReference type="InterPro" id="IPR007215">
    <property type="entry name" value="Sulphur_relay_TusB/DsrH"/>
</dbReference>
<accession>A0A0F9N7B6</accession>
<proteinExistence type="predicted"/>
<dbReference type="AlphaFoldDB" id="A0A0F9N7B6"/>
<dbReference type="GO" id="GO:0002143">
    <property type="term" value="P:tRNA wobble position uridine thiolation"/>
    <property type="evidence" value="ECO:0007669"/>
    <property type="project" value="InterPro"/>
</dbReference>
<organism evidence="1">
    <name type="scientific">marine sediment metagenome</name>
    <dbReference type="NCBI Taxonomy" id="412755"/>
    <lineage>
        <taxon>unclassified sequences</taxon>
        <taxon>metagenomes</taxon>
        <taxon>ecological metagenomes</taxon>
    </lineage>
</organism>
<evidence type="ECO:0000313" key="1">
    <source>
        <dbReference type="EMBL" id="KKN13784.1"/>
    </source>
</evidence>
<dbReference type="Gene3D" id="3.40.1260.10">
    <property type="entry name" value="DsrEFH-like"/>
    <property type="match status" value="1"/>
</dbReference>
<dbReference type="EMBL" id="LAZR01003885">
    <property type="protein sequence ID" value="KKN13784.1"/>
    <property type="molecule type" value="Genomic_DNA"/>
</dbReference>
<comment type="caution">
    <text evidence="1">The sequence shown here is derived from an EMBL/GenBank/DDBJ whole genome shotgun (WGS) entry which is preliminary data.</text>
</comment>
<dbReference type="SUPFAM" id="SSF75169">
    <property type="entry name" value="DsrEFH-like"/>
    <property type="match status" value="1"/>
</dbReference>